<keyword evidence="3" id="KW-1185">Reference proteome</keyword>
<dbReference type="Proteomes" id="UP001430584">
    <property type="component" value="Unassembled WGS sequence"/>
</dbReference>
<accession>A0ABR3CT32</accession>
<gene>
    <name evidence="2" type="ORF">SLS55_002747</name>
</gene>
<keyword evidence="1" id="KW-0472">Membrane</keyword>
<organism evidence="2 3">
    <name type="scientific">Diplodia seriata</name>
    <dbReference type="NCBI Taxonomy" id="420778"/>
    <lineage>
        <taxon>Eukaryota</taxon>
        <taxon>Fungi</taxon>
        <taxon>Dikarya</taxon>
        <taxon>Ascomycota</taxon>
        <taxon>Pezizomycotina</taxon>
        <taxon>Dothideomycetes</taxon>
        <taxon>Dothideomycetes incertae sedis</taxon>
        <taxon>Botryosphaeriales</taxon>
        <taxon>Botryosphaeriaceae</taxon>
        <taxon>Diplodia</taxon>
    </lineage>
</organism>
<evidence type="ECO:0000313" key="2">
    <source>
        <dbReference type="EMBL" id="KAL0263765.1"/>
    </source>
</evidence>
<evidence type="ECO:0000313" key="3">
    <source>
        <dbReference type="Proteomes" id="UP001430584"/>
    </source>
</evidence>
<evidence type="ECO:0000256" key="1">
    <source>
        <dbReference type="SAM" id="Phobius"/>
    </source>
</evidence>
<dbReference type="GeneID" id="92006832"/>
<dbReference type="EMBL" id="JAJVCZ030000002">
    <property type="protein sequence ID" value="KAL0263765.1"/>
    <property type="molecule type" value="Genomic_DNA"/>
</dbReference>
<comment type="caution">
    <text evidence="2">The sequence shown here is derived from an EMBL/GenBank/DDBJ whole genome shotgun (WGS) entry which is preliminary data.</text>
</comment>
<sequence length="238" mass="26993">MDPVEPTFEWEEASQQYDTSGIRKQLGIHDPPLSNHERGILSLAEEDWREDQRYYYPSMDLFQQQLNHSIVLCRRCLTSSTESSRAHRTLTALFQDVFVATNNPALALQALFTTVSQMTYYSMLSEFDLRGNASVTLFVPVSIPQRWTGFTIVVGLVAAHLVCGTLVMVLFFRKCQCSMLGQVWRCIAQVRSGDTDVVLKKASVATDDDIRVWLKKHGKGETRVGVLPWRRRGTTESA</sequence>
<reference evidence="2 3" key="1">
    <citation type="submission" date="2024-02" db="EMBL/GenBank/DDBJ databases">
        <title>De novo assembly and annotation of 12 fungi associated with fruit tree decline syndrome in Ontario, Canada.</title>
        <authorList>
            <person name="Sulman M."/>
            <person name="Ellouze W."/>
            <person name="Ilyukhin E."/>
        </authorList>
    </citation>
    <scope>NUCLEOTIDE SEQUENCE [LARGE SCALE GENOMIC DNA]</scope>
    <source>
        <strain evidence="2 3">FDS-637</strain>
    </source>
</reference>
<feature type="transmembrane region" description="Helical" evidence="1">
    <location>
        <begin position="147"/>
        <end position="172"/>
    </location>
</feature>
<protein>
    <submittedName>
        <fullName evidence="2">Uncharacterized protein</fullName>
    </submittedName>
</protein>
<proteinExistence type="predicted"/>
<keyword evidence="1" id="KW-0812">Transmembrane</keyword>
<dbReference type="RefSeq" id="XP_066636794.1">
    <property type="nucleotide sequence ID" value="XM_066774227.1"/>
</dbReference>
<name>A0ABR3CT32_9PEZI</name>
<keyword evidence="1" id="KW-1133">Transmembrane helix</keyword>